<dbReference type="EMBL" id="SJPN01000005">
    <property type="protein sequence ID" value="TWU00910.1"/>
    <property type="molecule type" value="Genomic_DNA"/>
</dbReference>
<name>A0A5C6AMM1_9BACT</name>
<protein>
    <submittedName>
        <fullName evidence="1">Uncharacterized protein</fullName>
    </submittedName>
</protein>
<keyword evidence="2" id="KW-1185">Reference proteome</keyword>
<proteinExistence type="predicted"/>
<dbReference type="RefSeq" id="WP_146521452.1">
    <property type="nucleotide sequence ID" value="NZ_CP151726.1"/>
</dbReference>
<accession>A0A5C6AMM1</accession>
<evidence type="ECO:0000313" key="2">
    <source>
        <dbReference type="Proteomes" id="UP000320176"/>
    </source>
</evidence>
<dbReference type="Proteomes" id="UP000320176">
    <property type="component" value="Unassembled WGS sequence"/>
</dbReference>
<dbReference type="AlphaFoldDB" id="A0A5C6AMM1"/>
<sequence>MSVELSIQAPLDFAYLDVLNAVREGLDRFSNRSEIEVTNPSEDEILVRHGEAIVQVTVSHFDYDPEEAGLWCSLDGGLFRDKVTYGLIVVIAEILASKLGGRIVDESLWLDRGRHVPRRDLEAIIKRCIGERVSEQSLGNLAIELNMTG</sequence>
<gene>
    <name evidence="1" type="ORF">Pla52n_42790</name>
</gene>
<reference evidence="1 2" key="1">
    <citation type="submission" date="2019-02" db="EMBL/GenBank/DDBJ databases">
        <title>Deep-cultivation of Planctomycetes and their phenomic and genomic characterization uncovers novel biology.</title>
        <authorList>
            <person name="Wiegand S."/>
            <person name="Jogler M."/>
            <person name="Boedeker C."/>
            <person name="Pinto D."/>
            <person name="Vollmers J."/>
            <person name="Rivas-Marin E."/>
            <person name="Kohn T."/>
            <person name="Peeters S.H."/>
            <person name="Heuer A."/>
            <person name="Rast P."/>
            <person name="Oberbeckmann S."/>
            <person name="Bunk B."/>
            <person name="Jeske O."/>
            <person name="Meyerdierks A."/>
            <person name="Storesund J.E."/>
            <person name="Kallscheuer N."/>
            <person name="Luecker S."/>
            <person name="Lage O.M."/>
            <person name="Pohl T."/>
            <person name="Merkel B.J."/>
            <person name="Hornburger P."/>
            <person name="Mueller R.-W."/>
            <person name="Bruemmer F."/>
            <person name="Labrenz M."/>
            <person name="Spormann A.M."/>
            <person name="Op Den Camp H."/>
            <person name="Overmann J."/>
            <person name="Amann R."/>
            <person name="Jetten M.S.M."/>
            <person name="Mascher T."/>
            <person name="Medema M.H."/>
            <person name="Devos D.P."/>
            <person name="Kaster A.-K."/>
            <person name="Ovreas L."/>
            <person name="Rohde M."/>
            <person name="Galperin M.Y."/>
            <person name="Jogler C."/>
        </authorList>
    </citation>
    <scope>NUCLEOTIDE SEQUENCE [LARGE SCALE GENOMIC DNA]</scope>
    <source>
        <strain evidence="1 2">Pla52n</strain>
    </source>
</reference>
<comment type="caution">
    <text evidence="1">The sequence shown here is derived from an EMBL/GenBank/DDBJ whole genome shotgun (WGS) entry which is preliminary data.</text>
</comment>
<organism evidence="1 2">
    <name type="scientific">Stieleria varia</name>
    <dbReference type="NCBI Taxonomy" id="2528005"/>
    <lineage>
        <taxon>Bacteria</taxon>
        <taxon>Pseudomonadati</taxon>
        <taxon>Planctomycetota</taxon>
        <taxon>Planctomycetia</taxon>
        <taxon>Pirellulales</taxon>
        <taxon>Pirellulaceae</taxon>
        <taxon>Stieleria</taxon>
    </lineage>
</organism>
<evidence type="ECO:0000313" key="1">
    <source>
        <dbReference type="EMBL" id="TWU00910.1"/>
    </source>
</evidence>